<dbReference type="STRING" id="1670800.BSQ44_07100"/>
<dbReference type="InterPro" id="IPR004360">
    <property type="entry name" value="Glyas_Fos-R_dOase_dom"/>
</dbReference>
<dbReference type="CDD" id="cd07247">
    <property type="entry name" value="SgaA_N_like"/>
    <property type="match status" value="1"/>
</dbReference>
<gene>
    <name evidence="2" type="ORF">BSQ44_07100</name>
</gene>
<feature type="domain" description="VOC" evidence="1">
    <location>
        <begin position="4"/>
        <end position="122"/>
    </location>
</feature>
<evidence type="ECO:0000259" key="1">
    <source>
        <dbReference type="PROSITE" id="PS51819"/>
    </source>
</evidence>
<dbReference type="Proteomes" id="UP000182840">
    <property type="component" value="Chromosome"/>
</dbReference>
<dbReference type="InterPro" id="IPR052164">
    <property type="entry name" value="Anthracycline_SecMetBiosynth"/>
</dbReference>
<protein>
    <recommendedName>
        <fullName evidence="1">VOC domain-containing protein</fullName>
    </recommendedName>
</protein>
<dbReference type="InterPro" id="IPR037523">
    <property type="entry name" value="VOC_core"/>
</dbReference>
<dbReference type="Gene3D" id="3.10.180.10">
    <property type="entry name" value="2,3-Dihydroxybiphenyl 1,2-Dioxygenase, domain 1"/>
    <property type="match status" value="1"/>
</dbReference>
<name>A0A1L3SP34_9HYPH</name>
<dbReference type="SUPFAM" id="SSF54593">
    <property type="entry name" value="Glyoxalase/Bleomycin resistance protein/Dihydroxybiphenyl dioxygenase"/>
    <property type="match status" value="1"/>
</dbReference>
<dbReference type="PANTHER" id="PTHR33993:SF14">
    <property type="entry name" value="GB|AAF24581.1"/>
    <property type="match status" value="1"/>
</dbReference>
<organism evidence="2 3">
    <name type="scientific">Aquibium oceanicum</name>
    <dbReference type="NCBI Taxonomy" id="1670800"/>
    <lineage>
        <taxon>Bacteria</taxon>
        <taxon>Pseudomonadati</taxon>
        <taxon>Pseudomonadota</taxon>
        <taxon>Alphaproteobacteria</taxon>
        <taxon>Hyphomicrobiales</taxon>
        <taxon>Phyllobacteriaceae</taxon>
        <taxon>Aquibium</taxon>
    </lineage>
</organism>
<dbReference type="Pfam" id="PF00903">
    <property type="entry name" value="Glyoxalase"/>
    <property type="match status" value="1"/>
</dbReference>
<dbReference type="PROSITE" id="PS51819">
    <property type="entry name" value="VOC"/>
    <property type="match status" value="1"/>
</dbReference>
<dbReference type="KEGG" id="meso:BSQ44_07100"/>
<dbReference type="PANTHER" id="PTHR33993">
    <property type="entry name" value="GLYOXALASE-RELATED"/>
    <property type="match status" value="1"/>
</dbReference>
<dbReference type="EMBL" id="CP018171">
    <property type="protein sequence ID" value="APH71164.1"/>
    <property type="molecule type" value="Genomic_DNA"/>
</dbReference>
<dbReference type="RefSeq" id="WP_072602569.1">
    <property type="nucleotide sequence ID" value="NZ_CP018171.1"/>
</dbReference>
<evidence type="ECO:0000313" key="2">
    <source>
        <dbReference type="EMBL" id="APH71164.1"/>
    </source>
</evidence>
<dbReference type="AlphaFoldDB" id="A0A1L3SP34"/>
<reference evidence="3" key="1">
    <citation type="submission" date="2016-11" db="EMBL/GenBank/DDBJ databases">
        <title>Mesorhizobium oceanicum sp. nov., isolated from deep seawater in South China Sea.</title>
        <authorList>
            <person name="Fu G.-Y."/>
        </authorList>
    </citation>
    <scope>NUCLEOTIDE SEQUENCE [LARGE SCALE GENOMIC DNA]</scope>
    <source>
        <strain evidence="3">B7</strain>
    </source>
</reference>
<proteinExistence type="predicted"/>
<sequence length="123" mass="13276">MPGGTVYFNELNTWNPEDAKAFYGDVLGWTFQEVPTGDGQTYILARSGDALAGGIFTYTSPMFDGAQEFWLTYFAVDDIDARCEAAKANGAHVRRAPFDVPGFGRIAVLDDPAGATLAFIQPA</sequence>
<accession>A0A1L3SP34</accession>
<dbReference type="OrthoDB" id="9793039at2"/>
<dbReference type="InterPro" id="IPR029068">
    <property type="entry name" value="Glyas_Bleomycin-R_OHBP_Dase"/>
</dbReference>
<keyword evidence="3" id="KW-1185">Reference proteome</keyword>
<evidence type="ECO:0000313" key="3">
    <source>
        <dbReference type="Proteomes" id="UP000182840"/>
    </source>
</evidence>